<keyword evidence="2" id="KW-0963">Cytoplasm</keyword>
<dbReference type="AlphaFoldDB" id="A0A932GN95"/>
<dbReference type="NCBIfam" id="TIGR03591">
    <property type="entry name" value="polynuc_phos"/>
    <property type="match status" value="1"/>
</dbReference>
<name>A0A932GN95_UNCTE</name>
<evidence type="ECO:0000256" key="8">
    <source>
        <dbReference type="NCBIfam" id="TIGR03591"/>
    </source>
</evidence>
<dbReference type="EMBL" id="JACPSX010000055">
    <property type="protein sequence ID" value="MBI3014114.1"/>
    <property type="molecule type" value="Genomic_DNA"/>
</dbReference>
<dbReference type="Pfam" id="PF03726">
    <property type="entry name" value="PNPase"/>
    <property type="match status" value="1"/>
</dbReference>
<dbReference type="FunFam" id="3.30.1370.10:FF:000001">
    <property type="entry name" value="Polyribonucleotide nucleotidyltransferase"/>
    <property type="match status" value="1"/>
</dbReference>
<feature type="domain" description="Exoribonuclease phosphorolytic" evidence="12">
    <location>
        <begin position="146"/>
        <end position="208"/>
    </location>
</feature>
<dbReference type="GO" id="GO:0046872">
    <property type="term" value="F:metal ion binding"/>
    <property type="evidence" value="ECO:0007669"/>
    <property type="project" value="UniProtKB-KW"/>
</dbReference>
<dbReference type="InterPro" id="IPR001247">
    <property type="entry name" value="ExoRNase_PH_dom1"/>
</dbReference>
<feature type="domain" description="Polyribonucleotide nucleotidyltransferase RNA-binding" evidence="13">
    <location>
        <begin position="240"/>
        <end position="317"/>
    </location>
</feature>
<evidence type="ECO:0000313" key="14">
    <source>
        <dbReference type="EMBL" id="MBI3014114.1"/>
    </source>
</evidence>
<dbReference type="Pfam" id="PF00013">
    <property type="entry name" value="KH_1"/>
    <property type="match status" value="1"/>
</dbReference>
<dbReference type="FunFam" id="3.30.230.70:FF:000001">
    <property type="entry name" value="Polyribonucleotide nucleotidyltransferase"/>
    <property type="match status" value="1"/>
</dbReference>
<keyword evidence="7 9" id="KW-0694">RNA-binding</keyword>
<dbReference type="InterPro" id="IPR036612">
    <property type="entry name" value="KH_dom_type_1_sf"/>
</dbReference>
<feature type="domain" description="Exoribonuclease phosphorolytic" evidence="11">
    <location>
        <begin position="11"/>
        <end position="142"/>
    </location>
</feature>
<evidence type="ECO:0000256" key="4">
    <source>
        <dbReference type="ARBA" id="ARBA00022695"/>
    </source>
</evidence>
<dbReference type="GO" id="GO:0005829">
    <property type="term" value="C:cytosol"/>
    <property type="evidence" value="ECO:0007669"/>
    <property type="project" value="TreeGrafter"/>
</dbReference>
<dbReference type="PANTHER" id="PTHR11252">
    <property type="entry name" value="POLYRIBONUCLEOTIDE NUCLEOTIDYLTRANSFERASE"/>
    <property type="match status" value="1"/>
</dbReference>
<dbReference type="GO" id="GO:0003723">
    <property type="term" value="F:RNA binding"/>
    <property type="evidence" value="ECO:0007669"/>
    <property type="project" value="UniProtKB-UniRule"/>
</dbReference>
<dbReference type="GO" id="GO:0000175">
    <property type="term" value="F:3'-5'-RNA exonuclease activity"/>
    <property type="evidence" value="ECO:0007669"/>
    <property type="project" value="TreeGrafter"/>
</dbReference>
<feature type="non-terminal residue" evidence="14">
    <location>
        <position position="591"/>
    </location>
</feature>
<evidence type="ECO:0000256" key="5">
    <source>
        <dbReference type="ARBA" id="ARBA00022723"/>
    </source>
</evidence>
<keyword evidence="5" id="KW-0479">Metal-binding</keyword>
<keyword evidence="6" id="KW-0460">Magnesium</keyword>
<evidence type="ECO:0000259" key="10">
    <source>
        <dbReference type="Pfam" id="PF00013"/>
    </source>
</evidence>
<dbReference type="SUPFAM" id="SSF55666">
    <property type="entry name" value="Ribonuclease PH domain 2-like"/>
    <property type="match status" value="2"/>
</dbReference>
<dbReference type="EC" id="2.7.7.8" evidence="1 8"/>
<evidence type="ECO:0000256" key="3">
    <source>
        <dbReference type="ARBA" id="ARBA00022679"/>
    </source>
</evidence>
<dbReference type="HAMAP" id="MF_01595">
    <property type="entry name" value="PNPase"/>
    <property type="match status" value="1"/>
</dbReference>
<dbReference type="SUPFAM" id="SSF54211">
    <property type="entry name" value="Ribosomal protein S5 domain 2-like"/>
    <property type="match status" value="2"/>
</dbReference>
<dbReference type="PANTHER" id="PTHR11252:SF0">
    <property type="entry name" value="POLYRIBONUCLEOTIDE NUCLEOTIDYLTRANSFERASE 1, MITOCHONDRIAL"/>
    <property type="match status" value="1"/>
</dbReference>
<dbReference type="InterPro" id="IPR036345">
    <property type="entry name" value="ExoRNase_PH_dom2_sf"/>
</dbReference>
<dbReference type="Gene3D" id="3.30.1370.10">
    <property type="entry name" value="K Homology domain, type 1"/>
    <property type="match status" value="1"/>
</dbReference>
<dbReference type="InterPro" id="IPR015847">
    <property type="entry name" value="ExoRNase_PH_dom2"/>
</dbReference>
<dbReference type="SUPFAM" id="SSF54791">
    <property type="entry name" value="Eukaryotic type KH-domain (KH-domain type I)"/>
    <property type="match status" value="1"/>
</dbReference>
<dbReference type="GO" id="GO:0006402">
    <property type="term" value="P:mRNA catabolic process"/>
    <property type="evidence" value="ECO:0007669"/>
    <property type="project" value="UniProtKB-UniRule"/>
</dbReference>
<dbReference type="FunFam" id="3.30.230.70:FF:000002">
    <property type="entry name" value="Polyribonucleotide nucleotidyltransferase"/>
    <property type="match status" value="1"/>
</dbReference>
<gene>
    <name evidence="14" type="primary">pnp</name>
    <name evidence="14" type="ORF">HYY65_03390</name>
</gene>
<keyword evidence="4 14" id="KW-0548">Nucleotidyltransferase</keyword>
<evidence type="ECO:0000256" key="2">
    <source>
        <dbReference type="ARBA" id="ARBA00022490"/>
    </source>
</evidence>
<dbReference type="CDD" id="cd11363">
    <property type="entry name" value="RNase_PH_PNPase_1"/>
    <property type="match status" value="1"/>
</dbReference>
<evidence type="ECO:0000259" key="13">
    <source>
        <dbReference type="Pfam" id="PF03726"/>
    </source>
</evidence>
<dbReference type="InterPro" id="IPR027408">
    <property type="entry name" value="PNPase/RNase_PH_dom_sf"/>
</dbReference>
<accession>A0A932GN95</accession>
<comment type="caution">
    <text evidence="14">The sequence shown here is derived from an EMBL/GenBank/DDBJ whole genome shotgun (WGS) entry which is preliminary data.</text>
</comment>
<dbReference type="PROSITE" id="PS50084">
    <property type="entry name" value="KH_TYPE_1"/>
    <property type="match status" value="1"/>
</dbReference>
<organism evidence="14 15">
    <name type="scientific">Tectimicrobiota bacterium</name>
    <dbReference type="NCBI Taxonomy" id="2528274"/>
    <lineage>
        <taxon>Bacteria</taxon>
        <taxon>Pseudomonadati</taxon>
        <taxon>Nitrospinota/Tectimicrobiota group</taxon>
        <taxon>Candidatus Tectimicrobiota</taxon>
    </lineage>
</organism>
<evidence type="ECO:0000256" key="1">
    <source>
        <dbReference type="ARBA" id="ARBA00012416"/>
    </source>
</evidence>
<evidence type="ECO:0000259" key="12">
    <source>
        <dbReference type="Pfam" id="PF03725"/>
    </source>
</evidence>
<reference evidence="14" key="1">
    <citation type="submission" date="2020-07" db="EMBL/GenBank/DDBJ databases">
        <title>Huge and variable diversity of episymbiotic CPR bacteria and DPANN archaea in groundwater ecosystems.</title>
        <authorList>
            <person name="He C.Y."/>
            <person name="Keren R."/>
            <person name="Whittaker M."/>
            <person name="Farag I.F."/>
            <person name="Doudna J."/>
            <person name="Cate J.H.D."/>
            <person name="Banfield J.F."/>
        </authorList>
    </citation>
    <scope>NUCLEOTIDE SEQUENCE</scope>
    <source>
        <strain evidence="14">NC_groundwater_717_Ag_S-0.2um_59_8</strain>
    </source>
</reference>
<dbReference type="GO" id="GO:0006396">
    <property type="term" value="P:RNA processing"/>
    <property type="evidence" value="ECO:0007669"/>
    <property type="project" value="InterPro"/>
</dbReference>
<dbReference type="Pfam" id="PF03725">
    <property type="entry name" value="RNase_PH_C"/>
    <property type="match status" value="1"/>
</dbReference>
<evidence type="ECO:0000259" key="11">
    <source>
        <dbReference type="Pfam" id="PF01138"/>
    </source>
</evidence>
<dbReference type="Proteomes" id="UP000741360">
    <property type="component" value="Unassembled WGS sequence"/>
</dbReference>
<keyword evidence="3 14" id="KW-0808">Transferase</keyword>
<evidence type="ECO:0000256" key="9">
    <source>
        <dbReference type="PROSITE-ProRule" id="PRU00117"/>
    </source>
</evidence>
<feature type="domain" description="K Homology" evidence="10">
    <location>
        <begin position="554"/>
        <end position="590"/>
    </location>
</feature>
<sequence>MIHKVELEVGGRTLTIETGELAKQADGAALVRYADTVILSTAVSAKQPREGVDFLPLTVDYREKAYAAGKIPGGFFKREGRPNEREILISRLTDRPIRPLFPEGYCYDTQVVCFALSADQENDPDILVVTGAAAALVLSDIPYETPLAGVRMGRINGQFVINPTYLQMEESDLQLTMAGTSEAVVMVEAGAKEVSEEVFLEALDVGHRQIRRIVEAISELTRKAGKPKRSWSSPVPNEVLRQRVEEIVAPGVRECVRIKEKLDRENRMEALLGQVVGQVLGEYPEVAEKEIKKVFEEIEYREVRSNILQNGIRADGRGLKDIRPISIRIGILPRTHGSALFQRGETQALVVSTLGTSVDEQRLDDLEGKSTKSFMLHYNFPPFSVGESTPLRGTSRREVGHGALAERAIQPVLPKSETFPYTIRIVSDILESNGSSSMATVCGASLSLMDGGIPLATSVAGIAMGLIKEGNEVRILSDILGLEDHLGDMDFKVAGTRRGITALQMDIKIGGVTQQILSQALAQAREGRIHILNIMDQVIAAPRTEISMYAPRIFTMKINADKVREVIGPGGKMIRSIIEETGCSIDVEDDG</sequence>
<dbReference type="NCBIfam" id="NF008805">
    <property type="entry name" value="PRK11824.1"/>
    <property type="match status" value="1"/>
</dbReference>
<dbReference type="InterPro" id="IPR004088">
    <property type="entry name" value="KH_dom_type_1"/>
</dbReference>
<evidence type="ECO:0000256" key="6">
    <source>
        <dbReference type="ARBA" id="ARBA00022842"/>
    </source>
</evidence>
<evidence type="ECO:0000313" key="15">
    <source>
        <dbReference type="Proteomes" id="UP000741360"/>
    </source>
</evidence>
<feature type="domain" description="Exoribonuclease phosphorolytic" evidence="11">
    <location>
        <begin position="322"/>
        <end position="454"/>
    </location>
</feature>
<dbReference type="InterPro" id="IPR020568">
    <property type="entry name" value="Ribosomal_Su5_D2-typ_SF"/>
</dbReference>
<proteinExistence type="inferred from homology"/>
<dbReference type="InterPro" id="IPR012162">
    <property type="entry name" value="PNPase"/>
</dbReference>
<dbReference type="CDD" id="cd02393">
    <property type="entry name" value="KH-I_PNPase"/>
    <property type="match status" value="1"/>
</dbReference>
<evidence type="ECO:0000256" key="7">
    <source>
        <dbReference type="ARBA" id="ARBA00022884"/>
    </source>
</evidence>
<dbReference type="CDD" id="cd11364">
    <property type="entry name" value="RNase_PH_PNPase_2"/>
    <property type="match status" value="1"/>
</dbReference>
<dbReference type="Gene3D" id="3.30.230.70">
    <property type="entry name" value="GHMP Kinase, N-terminal domain"/>
    <property type="match status" value="2"/>
</dbReference>
<dbReference type="Pfam" id="PF01138">
    <property type="entry name" value="RNase_PH"/>
    <property type="match status" value="2"/>
</dbReference>
<dbReference type="InterPro" id="IPR015848">
    <property type="entry name" value="PNPase_PH_RNA-bd_bac/org-type"/>
</dbReference>
<dbReference type="GO" id="GO:0004654">
    <property type="term" value="F:polyribonucleotide nucleotidyltransferase activity"/>
    <property type="evidence" value="ECO:0007669"/>
    <property type="project" value="UniProtKB-UniRule"/>
</dbReference>
<protein>
    <recommendedName>
        <fullName evidence="1 8">Polyribonucleotide nucleotidyltransferase</fullName>
        <ecNumber evidence="1 8">2.7.7.8</ecNumber>
    </recommendedName>
</protein>